<reference evidence="2" key="1">
    <citation type="submission" date="2016-11" db="EMBL/GenBank/DDBJ databases">
        <authorList>
            <person name="Varghese N."/>
            <person name="Submissions S."/>
        </authorList>
    </citation>
    <scope>NUCLEOTIDE SEQUENCE [LARGE SCALE GENOMIC DNA]</scope>
    <source>
        <strain evidence="2">DSM 29327</strain>
    </source>
</reference>
<evidence type="ECO:0000313" key="1">
    <source>
        <dbReference type="EMBL" id="SHL83632.1"/>
    </source>
</evidence>
<protein>
    <recommendedName>
        <fullName evidence="3">Transposase</fullName>
    </recommendedName>
</protein>
<name>A0A1M7DVV2_9RHOB</name>
<organism evidence="1 2">
    <name type="scientific">Roseovarius marisflavi</name>
    <dbReference type="NCBI Taxonomy" id="1054996"/>
    <lineage>
        <taxon>Bacteria</taxon>
        <taxon>Pseudomonadati</taxon>
        <taxon>Pseudomonadota</taxon>
        <taxon>Alphaproteobacteria</taxon>
        <taxon>Rhodobacterales</taxon>
        <taxon>Roseobacteraceae</taxon>
        <taxon>Roseovarius</taxon>
    </lineage>
</organism>
<dbReference type="Proteomes" id="UP000184191">
    <property type="component" value="Unassembled WGS sequence"/>
</dbReference>
<dbReference type="EMBL" id="FRBN01000054">
    <property type="protein sequence ID" value="SHL83632.1"/>
    <property type="molecule type" value="Genomic_DNA"/>
</dbReference>
<evidence type="ECO:0000313" key="2">
    <source>
        <dbReference type="Proteomes" id="UP000184191"/>
    </source>
</evidence>
<sequence>QSTCSIALTLCQHGPRDPRQFVCHRHCGDVDSVPASFANRRVSLHVSPERQVIVAEGQTVCTHDRIIERSHHNPLSTAKVFQHL</sequence>
<gene>
    <name evidence="1" type="ORF">SAMN05444414_1547</name>
</gene>
<evidence type="ECO:0008006" key="3">
    <source>
        <dbReference type="Google" id="ProtNLM"/>
    </source>
</evidence>
<keyword evidence="2" id="KW-1185">Reference proteome</keyword>
<accession>A0A1M7DVV2</accession>
<proteinExistence type="predicted"/>
<feature type="non-terminal residue" evidence="1">
    <location>
        <position position="1"/>
    </location>
</feature>
<dbReference type="AlphaFoldDB" id="A0A1M7DVV2"/>